<dbReference type="KEGG" id="csi:P262_04550"/>
<name>V5U274_9ENTR</name>
<gene>
    <name evidence="1" type="ORF">P262_04550</name>
</gene>
<dbReference type="PATRIC" id="fig|1401659.3.peg.3216"/>
<dbReference type="AlphaFoldDB" id="V5U274"/>
<evidence type="ECO:0000313" key="2">
    <source>
        <dbReference type="Proteomes" id="UP000018545"/>
    </source>
</evidence>
<evidence type="ECO:0000313" key="1">
    <source>
        <dbReference type="EMBL" id="AHB71616.1"/>
    </source>
</evidence>
<dbReference type="Pfam" id="PF10930">
    <property type="entry name" value="DUF2737"/>
    <property type="match status" value="1"/>
</dbReference>
<dbReference type="HOGENOM" id="CLU_2218696_0_0_6"/>
<sequence length="106" mass="11842">MRWLTGSFGTTTWQYRLCPDSSPPALAALKKQITVCADSWVATVTFVAIKESIMITHDPLITPSELAARVKSQPMPSREELMKRNSFGSVNNNKYLNRWLRKGGAA</sequence>
<dbReference type="Proteomes" id="UP000018545">
    <property type="component" value="Chromosome"/>
</dbReference>
<organism evidence="1 2">
    <name type="scientific">Cronobacter malonaticus</name>
    <dbReference type="NCBI Taxonomy" id="413503"/>
    <lineage>
        <taxon>Bacteria</taxon>
        <taxon>Pseudomonadati</taxon>
        <taxon>Pseudomonadota</taxon>
        <taxon>Gammaproteobacteria</taxon>
        <taxon>Enterobacterales</taxon>
        <taxon>Enterobacteriaceae</taxon>
        <taxon>Cronobacter</taxon>
    </lineage>
</organism>
<dbReference type="InterPro" id="IPR020295">
    <property type="entry name" value="DUF2737"/>
</dbReference>
<accession>V5U274</accession>
<protein>
    <submittedName>
        <fullName evidence="1">Uncharacterized protein</fullName>
    </submittedName>
</protein>
<proteinExistence type="predicted"/>
<dbReference type="EMBL" id="CP006731">
    <property type="protein sequence ID" value="AHB71616.1"/>
    <property type="molecule type" value="Genomic_DNA"/>
</dbReference>
<reference evidence="1 2" key="1">
    <citation type="journal article" date="2014" name="Genome Announc.">
        <title>Complete Genome Sequence of Cronobacter sakazakii Strain CMCC 45402.</title>
        <authorList>
            <person name="Zhao Z."/>
            <person name="Wang L."/>
            <person name="Wang B."/>
            <person name="Liang H."/>
            <person name="Ye Q."/>
            <person name="Zeng M."/>
        </authorList>
    </citation>
    <scope>NUCLEOTIDE SEQUENCE [LARGE SCALE GENOMIC DNA]</scope>
    <source>
        <strain evidence="2">45402</strain>
    </source>
</reference>